<dbReference type="Pfam" id="PF14322">
    <property type="entry name" value="SusD-like_3"/>
    <property type="match status" value="1"/>
</dbReference>
<name>A0A916XGT1_9SPHI</name>
<comment type="caution">
    <text evidence="9">The sequence shown here is derived from an EMBL/GenBank/DDBJ whole genome shotgun (WGS) entry which is preliminary data.</text>
</comment>
<evidence type="ECO:0000256" key="1">
    <source>
        <dbReference type="ARBA" id="ARBA00004442"/>
    </source>
</evidence>
<keyword evidence="3" id="KW-0732">Signal</keyword>
<dbReference type="InterPro" id="IPR011990">
    <property type="entry name" value="TPR-like_helical_dom_sf"/>
</dbReference>
<dbReference type="SUPFAM" id="SSF48452">
    <property type="entry name" value="TPR-like"/>
    <property type="match status" value="1"/>
</dbReference>
<dbReference type="InterPro" id="IPR012944">
    <property type="entry name" value="SusD_RagB_dom"/>
</dbReference>
<dbReference type="InterPro" id="IPR033985">
    <property type="entry name" value="SusD-like_N"/>
</dbReference>
<keyword evidence="5" id="KW-0998">Cell outer membrane</keyword>
<dbReference type="Proteomes" id="UP000651668">
    <property type="component" value="Unassembled WGS sequence"/>
</dbReference>
<keyword evidence="4" id="KW-0472">Membrane</keyword>
<comment type="subcellular location">
    <subcellularLocation>
        <location evidence="1">Cell outer membrane</location>
    </subcellularLocation>
</comment>
<accession>A0A916XGT1</accession>
<feature type="domain" description="SusD-like N-terminal" evidence="8">
    <location>
        <begin position="22"/>
        <end position="230"/>
    </location>
</feature>
<dbReference type="GO" id="GO:0009279">
    <property type="term" value="C:cell outer membrane"/>
    <property type="evidence" value="ECO:0007669"/>
    <property type="project" value="UniProtKB-SubCell"/>
</dbReference>
<evidence type="ECO:0000259" key="7">
    <source>
        <dbReference type="Pfam" id="PF07980"/>
    </source>
</evidence>
<dbReference type="AlphaFoldDB" id="A0A916XGT1"/>
<evidence type="ECO:0000256" key="6">
    <source>
        <dbReference type="SAM" id="MobiDB-lite"/>
    </source>
</evidence>
<organism evidence="9 10">
    <name type="scientific">Pedobacter quisquiliarum</name>
    <dbReference type="NCBI Taxonomy" id="1834438"/>
    <lineage>
        <taxon>Bacteria</taxon>
        <taxon>Pseudomonadati</taxon>
        <taxon>Bacteroidota</taxon>
        <taxon>Sphingobacteriia</taxon>
        <taxon>Sphingobacteriales</taxon>
        <taxon>Sphingobacteriaceae</taxon>
        <taxon>Pedobacter</taxon>
    </lineage>
</organism>
<keyword evidence="10" id="KW-1185">Reference proteome</keyword>
<dbReference type="Pfam" id="PF07980">
    <property type="entry name" value="SusD_RagB"/>
    <property type="match status" value="1"/>
</dbReference>
<dbReference type="Gene3D" id="1.25.40.390">
    <property type="match status" value="1"/>
</dbReference>
<sequence length="573" mass="62785">MKKINHIIFGMMLLSAVGCKKDFLEKRPQGELSQEQLTNQKGVEATLTGAYALLNGNLSGTWGNYASGPSQWLLGEVTSDNAHKGSDAGDQPNMNALERHSPTSTNDNLSTLWTRCFEGIQRCNSTLRILAALQASSGEKFADKRAAEIQAEARFLRGHYYFFLARAFKNVPLILENTTDPAVDNTADIYPAIVEDFTYAVANLSTTKPLDQVGRADKIAAQAYLGKVLLYQKKYAEALTNFTAVMAARPAITTLDYKANFDITRENGPESIFAVQHAVGTDGSGGDNGNVGDMLNYPYGGSSKTSCCGFFQPSIDLANAFRVTATGLPMIDGSYRTNPFKSDFGLTTAQKAAYQVERSLLVDPRMDYTLGRRGVPYRDWGVMQGDPWIREVTTGGPFVPYKNSIEFAEFTNGTAPGSTNVNGLNVNVIRLADVYLMAAECQVELGNLPEALRLVNAVRARAAQLPVATDKAVGGAPAATYRVNPYPAFPSQTYARDAVRFERRLELAMEGHRFYDLVRWGILKPTLESYSAFEGQFLATSRGITIGDEDNYFPIPQEQLDRSNGVLKQNPGY</sequence>
<dbReference type="EMBL" id="BMIL01000007">
    <property type="protein sequence ID" value="GGC69434.1"/>
    <property type="molecule type" value="Genomic_DNA"/>
</dbReference>
<reference evidence="9" key="2">
    <citation type="submission" date="2020-09" db="EMBL/GenBank/DDBJ databases">
        <authorList>
            <person name="Sun Q."/>
            <person name="Zhou Y."/>
        </authorList>
    </citation>
    <scope>NUCLEOTIDE SEQUENCE</scope>
    <source>
        <strain evidence="9">CGMCC 1.15343</strain>
    </source>
</reference>
<evidence type="ECO:0000256" key="5">
    <source>
        <dbReference type="ARBA" id="ARBA00023237"/>
    </source>
</evidence>
<dbReference type="PROSITE" id="PS51257">
    <property type="entry name" value="PROKAR_LIPOPROTEIN"/>
    <property type="match status" value="1"/>
</dbReference>
<evidence type="ECO:0000256" key="3">
    <source>
        <dbReference type="ARBA" id="ARBA00022729"/>
    </source>
</evidence>
<evidence type="ECO:0000256" key="4">
    <source>
        <dbReference type="ARBA" id="ARBA00023136"/>
    </source>
</evidence>
<evidence type="ECO:0000259" key="8">
    <source>
        <dbReference type="Pfam" id="PF14322"/>
    </source>
</evidence>
<proteinExistence type="inferred from homology"/>
<evidence type="ECO:0000313" key="9">
    <source>
        <dbReference type="EMBL" id="GGC69434.1"/>
    </source>
</evidence>
<protein>
    <submittedName>
        <fullName evidence="9">Glycan metabolism protein RagB</fullName>
    </submittedName>
</protein>
<reference evidence="9" key="1">
    <citation type="journal article" date="2014" name="Int. J. Syst. Evol. Microbiol.">
        <title>Complete genome sequence of Corynebacterium casei LMG S-19264T (=DSM 44701T), isolated from a smear-ripened cheese.</title>
        <authorList>
            <consortium name="US DOE Joint Genome Institute (JGI-PGF)"/>
            <person name="Walter F."/>
            <person name="Albersmeier A."/>
            <person name="Kalinowski J."/>
            <person name="Ruckert C."/>
        </authorList>
    </citation>
    <scope>NUCLEOTIDE SEQUENCE</scope>
    <source>
        <strain evidence="9">CGMCC 1.15343</strain>
    </source>
</reference>
<comment type="similarity">
    <text evidence="2">Belongs to the SusD family.</text>
</comment>
<dbReference type="RefSeq" id="WP_188627098.1">
    <property type="nucleotide sequence ID" value="NZ_BMIL01000007.1"/>
</dbReference>
<gene>
    <name evidence="9" type="ORF">GCM10011387_23530</name>
</gene>
<evidence type="ECO:0000256" key="2">
    <source>
        <dbReference type="ARBA" id="ARBA00006275"/>
    </source>
</evidence>
<evidence type="ECO:0000313" key="10">
    <source>
        <dbReference type="Proteomes" id="UP000651668"/>
    </source>
</evidence>
<feature type="domain" description="RagB/SusD" evidence="7">
    <location>
        <begin position="269"/>
        <end position="573"/>
    </location>
</feature>
<feature type="region of interest" description="Disordered" evidence="6">
    <location>
        <begin position="81"/>
        <end position="104"/>
    </location>
</feature>